<evidence type="ECO:0000313" key="5">
    <source>
        <dbReference type="EMBL" id="KAG2972286.1"/>
    </source>
</evidence>
<dbReference type="EMBL" id="RCMV01000618">
    <property type="protein sequence ID" value="KAG3214682.1"/>
    <property type="molecule type" value="Genomic_DNA"/>
</dbReference>
<protein>
    <submittedName>
        <fullName evidence="3">Uncharacterized protein</fullName>
    </submittedName>
</protein>
<organism evidence="3 7">
    <name type="scientific">Phytophthora cactorum</name>
    <dbReference type="NCBI Taxonomy" id="29920"/>
    <lineage>
        <taxon>Eukaryota</taxon>
        <taxon>Sar</taxon>
        <taxon>Stramenopiles</taxon>
        <taxon>Oomycota</taxon>
        <taxon>Peronosporomycetes</taxon>
        <taxon>Peronosporales</taxon>
        <taxon>Peronosporaceae</taxon>
        <taxon>Phytophthora</taxon>
    </lineage>
</organism>
<comment type="caution">
    <text evidence="3">The sequence shown here is derived from an EMBL/GenBank/DDBJ whole genome shotgun (WGS) entry which is preliminary data.</text>
</comment>
<evidence type="ECO:0000313" key="3">
    <source>
        <dbReference type="EMBL" id="KAG2902748.1"/>
    </source>
</evidence>
<proteinExistence type="predicted"/>
<name>A0A8T1BM84_9STRA</name>
<dbReference type="Proteomes" id="UP000760860">
    <property type="component" value="Unassembled WGS sequence"/>
</dbReference>
<dbReference type="EMBL" id="RCMI01000634">
    <property type="protein sequence ID" value="KAG2902748.1"/>
    <property type="molecule type" value="Genomic_DNA"/>
</dbReference>
<evidence type="ECO:0000313" key="6">
    <source>
        <dbReference type="EMBL" id="KAG3214682.1"/>
    </source>
</evidence>
<dbReference type="Proteomes" id="UP000774804">
    <property type="component" value="Unassembled WGS sequence"/>
</dbReference>
<reference evidence="3" key="1">
    <citation type="submission" date="2018-10" db="EMBL/GenBank/DDBJ databases">
        <title>Effector identification in a new, highly contiguous assembly of the strawberry crown rot pathogen Phytophthora cactorum.</title>
        <authorList>
            <person name="Armitage A.D."/>
            <person name="Nellist C.F."/>
            <person name="Bates H."/>
            <person name="Vickerstaff R.J."/>
            <person name="Harrison R.J."/>
        </authorList>
    </citation>
    <scope>NUCLEOTIDE SEQUENCE</scope>
    <source>
        <strain evidence="2">15-7</strain>
        <strain evidence="3">4032</strain>
        <strain evidence="4">4040</strain>
        <strain evidence="5">P415</strain>
        <strain evidence="6">P421</strain>
    </source>
</reference>
<dbReference type="EMBL" id="RCML01000625">
    <property type="protein sequence ID" value="KAG2972286.1"/>
    <property type="molecule type" value="Genomic_DNA"/>
</dbReference>
<feature type="region of interest" description="Disordered" evidence="1">
    <location>
        <begin position="1"/>
        <end position="22"/>
    </location>
</feature>
<sequence length="105" mass="12059">MTAQAQATTGAEGVKRRRSPVARDDEWCEQSTKLMKVRRRCRRNKAELYVLEYVWRPVERVPRGEHDVDGARLVPVADYEEYLQIGRVVEDSTNEEGVKQVDGAP</sequence>
<dbReference type="Proteomes" id="UP000697107">
    <property type="component" value="Unassembled WGS sequence"/>
</dbReference>
<evidence type="ECO:0000313" key="4">
    <source>
        <dbReference type="EMBL" id="KAG2918841.1"/>
    </source>
</evidence>
<evidence type="ECO:0000313" key="7">
    <source>
        <dbReference type="Proteomes" id="UP000774804"/>
    </source>
</evidence>
<dbReference type="EMBL" id="RCMK01000618">
    <property type="protein sequence ID" value="KAG2918841.1"/>
    <property type="molecule type" value="Genomic_DNA"/>
</dbReference>
<dbReference type="Proteomes" id="UP000735874">
    <property type="component" value="Unassembled WGS sequence"/>
</dbReference>
<gene>
    <name evidence="2" type="ORF">PC113_g15893</name>
    <name evidence="3" type="ORF">PC115_g15506</name>
    <name evidence="4" type="ORF">PC117_g16927</name>
    <name evidence="5" type="ORF">PC118_g15766</name>
    <name evidence="6" type="ORF">PC129_g14408</name>
</gene>
<dbReference type="AlphaFoldDB" id="A0A8T1BM84"/>
<accession>A0A8T1BM84</accession>
<dbReference type="EMBL" id="RCMG01000606">
    <property type="protein sequence ID" value="KAG2851468.1"/>
    <property type="molecule type" value="Genomic_DNA"/>
</dbReference>
<evidence type="ECO:0000313" key="2">
    <source>
        <dbReference type="EMBL" id="KAG2851468.1"/>
    </source>
</evidence>
<evidence type="ECO:0000256" key="1">
    <source>
        <dbReference type="SAM" id="MobiDB-lite"/>
    </source>
</evidence>
<dbReference type="Proteomes" id="UP000736787">
    <property type="component" value="Unassembled WGS sequence"/>
</dbReference>